<dbReference type="Proteomes" id="UP001163324">
    <property type="component" value="Chromosome 2"/>
</dbReference>
<dbReference type="EMBL" id="CM047941">
    <property type="protein sequence ID" value="KAI9903127.1"/>
    <property type="molecule type" value="Genomic_DNA"/>
</dbReference>
<accession>A0ACC0VB56</accession>
<keyword evidence="2" id="KW-1185">Reference proteome</keyword>
<evidence type="ECO:0000313" key="2">
    <source>
        <dbReference type="Proteomes" id="UP001163324"/>
    </source>
</evidence>
<reference evidence="1" key="1">
    <citation type="submission" date="2022-10" db="EMBL/GenBank/DDBJ databases">
        <title>Complete Genome of Trichothecium roseum strain YXFP-22015, a Plant Pathogen Isolated from Citrus.</title>
        <authorList>
            <person name="Wang Y."/>
            <person name="Zhu L."/>
        </authorList>
    </citation>
    <scope>NUCLEOTIDE SEQUENCE</scope>
    <source>
        <strain evidence="1">YXFP-22015</strain>
    </source>
</reference>
<organism evidence="1 2">
    <name type="scientific">Trichothecium roseum</name>
    <dbReference type="NCBI Taxonomy" id="47278"/>
    <lineage>
        <taxon>Eukaryota</taxon>
        <taxon>Fungi</taxon>
        <taxon>Dikarya</taxon>
        <taxon>Ascomycota</taxon>
        <taxon>Pezizomycotina</taxon>
        <taxon>Sordariomycetes</taxon>
        <taxon>Hypocreomycetidae</taxon>
        <taxon>Hypocreales</taxon>
        <taxon>Hypocreales incertae sedis</taxon>
        <taxon>Trichothecium</taxon>
    </lineage>
</organism>
<comment type="caution">
    <text evidence="1">The sequence shown here is derived from an EMBL/GenBank/DDBJ whole genome shotgun (WGS) entry which is preliminary data.</text>
</comment>
<proteinExistence type="predicted"/>
<name>A0ACC0VB56_9HYPO</name>
<evidence type="ECO:0000313" key="1">
    <source>
        <dbReference type="EMBL" id="KAI9903127.1"/>
    </source>
</evidence>
<sequence>MEESMCNHDIAAPISLYAELLSNIRQVSVVASLPSTSDASTKAELAVDGNAITISHQGLAQTLELPANVVVQTKLPITQSIRLLTWRLPVAGATTKASAFTAENQALPWSSIDLKAGSPITCRQCDHHIVAEGTILEWKDLPSENWAEMMEFWHCHKPVDHGKTDDEHLTKRGIRLLQSTVFYIDT</sequence>
<gene>
    <name evidence="1" type="ORF">N3K66_002479</name>
</gene>
<protein>
    <submittedName>
        <fullName evidence="1">Uncharacterized protein</fullName>
    </submittedName>
</protein>